<proteinExistence type="predicted"/>
<dbReference type="Proteomes" id="UP001396334">
    <property type="component" value="Unassembled WGS sequence"/>
</dbReference>
<keyword evidence="1" id="KW-0732">Signal</keyword>
<keyword evidence="3" id="KW-1185">Reference proteome</keyword>
<organism evidence="2 3">
    <name type="scientific">Hibiscus sabdariffa</name>
    <name type="common">roselle</name>
    <dbReference type="NCBI Taxonomy" id="183260"/>
    <lineage>
        <taxon>Eukaryota</taxon>
        <taxon>Viridiplantae</taxon>
        <taxon>Streptophyta</taxon>
        <taxon>Embryophyta</taxon>
        <taxon>Tracheophyta</taxon>
        <taxon>Spermatophyta</taxon>
        <taxon>Magnoliopsida</taxon>
        <taxon>eudicotyledons</taxon>
        <taxon>Gunneridae</taxon>
        <taxon>Pentapetalae</taxon>
        <taxon>rosids</taxon>
        <taxon>malvids</taxon>
        <taxon>Malvales</taxon>
        <taxon>Malvaceae</taxon>
        <taxon>Malvoideae</taxon>
        <taxon>Hibiscus</taxon>
    </lineage>
</organism>
<feature type="signal peptide" evidence="1">
    <location>
        <begin position="1"/>
        <end position="27"/>
    </location>
</feature>
<evidence type="ECO:0000313" key="3">
    <source>
        <dbReference type="Proteomes" id="UP001396334"/>
    </source>
</evidence>
<dbReference type="EMBL" id="JBBPBN010000013">
    <property type="protein sequence ID" value="KAK9025715.1"/>
    <property type="molecule type" value="Genomic_DNA"/>
</dbReference>
<gene>
    <name evidence="2" type="ORF">V6N11_038573</name>
</gene>
<reference evidence="2 3" key="1">
    <citation type="journal article" date="2024" name="G3 (Bethesda)">
        <title>Genome assembly of Hibiscus sabdariffa L. provides insights into metabolisms of medicinal natural products.</title>
        <authorList>
            <person name="Kim T."/>
        </authorList>
    </citation>
    <scope>NUCLEOTIDE SEQUENCE [LARGE SCALE GENOMIC DNA]</scope>
    <source>
        <strain evidence="2">TK-2024</strain>
        <tissue evidence="2">Old leaves</tissue>
    </source>
</reference>
<feature type="chain" id="PRO_5045830880" evidence="1">
    <location>
        <begin position="28"/>
        <end position="172"/>
    </location>
</feature>
<comment type="caution">
    <text evidence="2">The sequence shown here is derived from an EMBL/GenBank/DDBJ whole genome shotgun (WGS) entry which is preliminary data.</text>
</comment>
<evidence type="ECO:0000256" key="1">
    <source>
        <dbReference type="SAM" id="SignalP"/>
    </source>
</evidence>
<protein>
    <submittedName>
        <fullName evidence="2">Uncharacterized protein</fullName>
    </submittedName>
</protein>
<accession>A0ABR2SL22</accession>
<name>A0ABR2SL22_9ROSI</name>
<sequence length="172" mass="17876">MTGEHHGPVSLMATCAGCAAAVSSALAAVLCRNLRPHHNADHARPYIGCYRTRRLKCTCCCTTSTISHGENQLASGAQNFASTSSGGIDQSLTFSANGAHFFSENVGSRALPLSANAADSLPEGSANSQGSIGLFQQSENSAVALVGAVAVVALVRHGEIRERFVDGFKRLD</sequence>
<evidence type="ECO:0000313" key="2">
    <source>
        <dbReference type="EMBL" id="KAK9025715.1"/>
    </source>
</evidence>